<keyword evidence="10 13" id="KW-0496">Mitochondrion</keyword>
<comment type="subcellular location">
    <subcellularLocation>
        <location evidence="1">Mitochondrion inner membrane</location>
        <topology evidence="1">Peripheral membrane protein</topology>
    </subcellularLocation>
</comment>
<dbReference type="PIRSF" id="PIRSF037871">
    <property type="entry name" value="TIM44"/>
    <property type="match status" value="1"/>
</dbReference>
<dbReference type="AlphaFoldDB" id="A0A448YLS0"/>
<evidence type="ECO:0000256" key="9">
    <source>
        <dbReference type="ARBA" id="ARBA00023010"/>
    </source>
</evidence>
<dbReference type="Proteomes" id="UP000290900">
    <property type="component" value="Unassembled WGS sequence"/>
</dbReference>
<name>A0A448YLS0_BRENA</name>
<evidence type="ECO:0000256" key="4">
    <source>
        <dbReference type="ARBA" id="ARBA00022741"/>
    </source>
</evidence>
<dbReference type="InParanoid" id="A0A448YLS0"/>
<sequence>MLRAQTFRQARRLASRPATAQRVASLYVPVLQQRGFQTSYSQLENQQSPMKVFVDTFKKEWKKSAELDNQIKQLKSATDEIGESEAFKRAREAYSKAQEGSGSIAKTAAKAAEAVGDAATKAWDSPVGKGVRKTVEVTADAADKVMEPVRQTQTYKDVKEVFNEGSSAYGLYESKEERLQRRERAKSKEPKSVKADEEAGTAVIATDIKPAASIKDKLKVAPNSSLGKVLATLNEKWEEADNPLLVMIRSISHKISGIFAETENAKVVKAFKAMDPNFTVTKFGKQLREYIVPEVLDAYETFDEKTLKMWLSEAPFNIISAQQKQLRQQDIFSDGRILDIRGVDVVAFKLLEPNQTPVLVTGSRVQEIVLFRNAKTGEVVAGSEEDIVMSSYAMVLTRVPEEMDNPETDGWKVLEFVKAGSRTFT</sequence>
<dbReference type="FunFam" id="3.10.450.240:FF:000002">
    <property type="entry name" value="Mitochondrial import inner membrane translocase subunit TIM44"/>
    <property type="match status" value="1"/>
</dbReference>
<accession>A0A448YLS0</accession>
<evidence type="ECO:0000256" key="5">
    <source>
        <dbReference type="ARBA" id="ARBA00022792"/>
    </source>
</evidence>
<dbReference type="FunCoup" id="A0A448YLS0">
    <property type="interactions" value="1060"/>
</dbReference>
<dbReference type="InterPro" id="IPR007379">
    <property type="entry name" value="Tim44-like_dom"/>
</dbReference>
<protein>
    <recommendedName>
        <fullName evidence="12 13">Mitochondrial import inner membrane translocase subunit TIM44</fullName>
    </recommendedName>
</protein>
<evidence type="ECO:0000313" key="15">
    <source>
        <dbReference type="EMBL" id="VEU21882.1"/>
    </source>
</evidence>
<evidence type="ECO:0000256" key="11">
    <source>
        <dbReference type="ARBA" id="ARBA00023136"/>
    </source>
</evidence>
<dbReference type="PANTHER" id="PTHR10721">
    <property type="entry name" value="MITOCHONDRIAL IMPORT INNER MEMBRANE TRANSLOCASE SUBUNIT TIM44"/>
    <property type="match status" value="1"/>
</dbReference>
<keyword evidence="9 13" id="KW-0811">Translocation</keyword>
<keyword evidence="3 13" id="KW-0813">Transport</keyword>
<evidence type="ECO:0000256" key="12">
    <source>
        <dbReference type="ARBA" id="ARBA00074309"/>
    </source>
</evidence>
<dbReference type="GO" id="GO:0005743">
    <property type="term" value="C:mitochondrial inner membrane"/>
    <property type="evidence" value="ECO:0007669"/>
    <property type="project" value="UniProtKB-SubCell"/>
</dbReference>
<organism evidence="15 16">
    <name type="scientific">Brettanomyces naardenensis</name>
    <name type="common">Yeast</name>
    <dbReference type="NCBI Taxonomy" id="13370"/>
    <lineage>
        <taxon>Eukaryota</taxon>
        <taxon>Fungi</taxon>
        <taxon>Dikarya</taxon>
        <taxon>Ascomycota</taxon>
        <taxon>Saccharomycotina</taxon>
        <taxon>Pichiomycetes</taxon>
        <taxon>Pichiales</taxon>
        <taxon>Pichiaceae</taxon>
        <taxon>Brettanomyces</taxon>
    </lineage>
</organism>
<evidence type="ECO:0000256" key="2">
    <source>
        <dbReference type="ARBA" id="ARBA00009597"/>
    </source>
</evidence>
<keyword evidence="11 13" id="KW-0472">Membrane</keyword>
<dbReference type="GO" id="GO:0051087">
    <property type="term" value="F:protein-folding chaperone binding"/>
    <property type="evidence" value="ECO:0007669"/>
    <property type="project" value="InterPro"/>
</dbReference>
<feature type="domain" description="Tim44-like" evidence="14">
    <location>
        <begin position="264"/>
        <end position="418"/>
    </location>
</feature>
<comment type="similarity">
    <text evidence="2 13">Belongs to the Tim44 family.</text>
</comment>
<dbReference type="InterPro" id="IPR032710">
    <property type="entry name" value="NTF2-like_dom_sf"/>
</dbReference>
<dbReference type="Pfam" id="PF04280">
    <property type="entry name" value="Tim44"/>
    <property type="match status" value="1"/>
</dbReference>
<keyword evidence="6" id="KW-0067">ATP-binding</keyword>
<keyword evidence="5 13" id="KW-0999">Mitochondrion inner membrane</keyword>
<keyword evidence="4" id="KW-0547">Nucleotide-binding</keyword>
<dbReference type="InterPro" id="IPR017303">
    <property type="entry name" value="Tim44"/>
</dbReference>
<dbReference type="OrthoDB" id="10265990at2759"/>
<reference evidence="15 16" key="1">
    <citation type="submission" date="2018-12" db="EMBL/GenBank/DDBJ databases">
        <authorList>
            <person name="Tiukova I."/>
            <person name="Dainat J."/>
        </authorList>
    </citation>
    <scope>NUCLEOTIDE SEQUENCE [LARGE SCALE GENOMIC DNA]</scope>
</reference>
<evidence type="ECO:0000313" key="16">
    <source>
        <dbReference type="Proteomes" id="UP000290900"/>
    </source>
</evidence>
<evidence type="ECO:0000256" key="10">
    <source>
        <dbReference type="ARBA" id="ARBA00023128"/>
    </source>
</evidence>
<dbReference type="SMART" id="SM00978">
    <property type="entry name" value="Tim44"/>
    <property type="match status" value="1"/>
</dbReference>
<dbReference type="STRING" id="13370.A0A448YLS0"/>
<evidence type="ECO:0000256" key="3">
    <source>
        <dbReference type="ARBA" id="ARBA00022448"/>
    </source>
</evidence>
<dbReference type="SUPFAM" id="SSF54427">
    <property type="entry name" value="NTF2-like"/>
    <property type="match status" value="1"/>
</dbReference>
<evidence type="ECO:0000256" key="6">
    <source>
        <dbReference type="ARBA" id="ARBA00022840"/>
    </source>
</evidence>
<dbReference type="GO" id="GO:0030150">
    <property type="term" value="P:protein import into mitochondrial matrix"/>
    <property type="evidence" value="ECO:0007669"/>
    <property type="project" value="InterPro"/>
</dbReference>
<proteinExistence type="inferred from homology"/>
<dbReference type="InterPro" id="IPR039544">
    <property type="entry name" value="Tim44-like"/>
</dbReference>
<gene>
    <name evidence="15" type="ORF">BRENAR_LOCUS2614</name>
</gene>
<evidence type="ECO:0000259" key="14">
    <source>
        <dbReference type="SMART" id="SM00978"/>
    </source>
</evidence>
<evidence type="ECO:0000256" key="7">
    <source>
        <dbReference type="ARBA" id="ARBA00022927"/>
    </source>
</evidence>
<dbReference type="GO" id="GO:0005524">
    <property type="term" value="F:ATP binding"/>
    <property type="evidence" value="ECO:0007669"/>
    <property type="project" value="UniProtKB-KW"/>
</dbReference>
<keyword evidence="7 13" id="KW-0653">Protein transport</keyword>
<dbReference type="PANTHER" id="PTHR10721:SF1">
    <property type="entry name" value="MITOCHONDRIAL IMPORT INNER MEMBRANE TRANSLOCASE SUBUNIT TIM44"/>
    <property type="match status" value="1"/>
</dbReference>
<dbReference type="Gene3D" id="3.10.450.240">
    <property type="match status" value="1"/>
</dbReference>
<evidence type="ECO:0000256" key="1">
    <source>
        <dbReference type="ARBA" id="ARBA00004637"/>
    </source>
</evidence>
<evidence type="ECO:0000256" key="8">
    <source>
        <dbReference type="ARBA" id="ARBA00022946"/>
    </source>
</evidence>
<keyword evidence="16" id="KW-1185">Reference proteome</keyword>
<evidence type="ECO:0000256" key="13">
    <source>
        <dbReference type="PIRNR" id="PIRNR037871"/>
    </source>
</evidence>
<keyword evidence="8" id="KW-0809">Transit peptide</keyword>
<comment type="function">
    <text evidence="13">Essential component of the PAM complex, a complex required for the translocation of transit peptide-containing proteins from the inner membrane into the mitochondrial matrix in an ATP-dependent manner.</text>
</comment>
<dbReference type="EMBL" id="CAACVR010000013">
    <property type="protein sequence ID" value="VEU21882.1"/>
    <property type="molecule type" value="Genomic_DNA"/>
</dbReference>